<dbReference type="AlphaFoldDB" id="A0AAD7CL30"/>
<evidence type="ECO:0000256" key="1">
    <source>
        <dbReference type="SAM" id="SignalP"/>
    </source>
</evidence>
<gene>
    <name evidence="2" type="ORF">FB45DRAFT_1079065</name>
</gene>
<proteinExistence type="predicted"/>
<protein>
    <recommendedName>
        <fullName evidence="4">F-box domain-containing protein</fullName>
    </recommendedName>
</protein>
<evidence type="ECO:0008006" key="4">
    <source>
        <dbReference type="Google" id="ProtNLM"/>
    </source>
</evidence>
<dbReference type="EMBL" id="JARKIF010000001">
    <property type="protein sequence ID" value="KAJ7651320.1"/>
    <property type="molecule type" value="Genomic_DNA"/>
</dbReference>
<reference evidence="2" key="1">
    <citation type="submission" date="2023-03" db="EMBL/GenBank/DDBJ databases">
        <title>Massive genome expansion in bonnet fungi (Mycena s.s.) driven by repeated elements and novel gene families across ecological guilds.</title>
        <authorList>
            <consortium name="Lawrence Berkeley National Laboratory"/>
            <person name="Harder C.B."/>
            <person name="Miyauchi S."/>
            <person name="Viragh M."/>
            <person name="Kuo A."/>
            <person name="Thoen E."/>
            <person name="Andreopoulos B."/>
            <person name="Lu D."/>
            <person name="Skrede I."/>
            <person name="Drula E."/>
            <person name="Henrissat B."/>
            <person name="Morin E."/>
            <person name="Kohler A."/>
            <person name="Barry K."/>
            <person name="LaButti K."/>
            <person name="Morin E."/>
            <person name="Salamov A."/>
            <person name="Lipzen A."/>
            <person name="Mereny Z."/>
            <person name="Hegedus B."/>
            <person name="Baldrian P."/>
            <person name="Stursova M."/>
            <person name="Weitz H."/>
            <person name="Taylor A."/>
            <person name="Grigoriev I.V."/>
            <person name="Nagy L.G."/>
            <person name="Martin F."/>
            <person name="Kauserud H."/>
        </authorList>
    </citation>
    <scope>NUCLEOTIDE SEQUENCE</scope>
    <source>
        <strain evidence="2">9284</strain>
    </source>
</reference>
<sequence>MPFTVIGDLWILLFRMWNISVRDSTHMDPSENPLEIPEVLDQILSFLDAQKDLHACALVHPSWVYTSQSLLFSSITIPPALLSSIASQHPHLIGFIQTLKIIVQSEEIQGFSLPSTRFPQLSTLTLTMVSLPMMHYSAIQQLLRTPSLVSGTIRFNLGEAKDFAQIWDGCSASIKHVAYGLNLFSDELSPGESYPAYVGNRPLRLESFWTADSVENTLGWLHDPGCPFNLAHLKAFKFYRIDYESFAGILAGSFQSIEFLSFNMRCMFSLSDVPNIFPFRRVTQVDVDLDKEGKVDANFHLEQLILPETRPRIQAIRFHAPRGYTHSYTITDLRNLDRSISEVCDDFENLKTVEIVMDLKASEKRRRRAVEEELQQRHPKIKFACVSQPEPWYRRMIV</sequence>
<comment type="caution">
    <text evidence="2">The sequence shown here is derived from an EMBL/GenBank/DDBJ whole genome shotgun (WGS) entry which is preliminary data.</text>
</comment>
<dbReference type="Proteomes" id="UP001221142">
    <property type="component" value="Unassembled WGS sequence"/>
</dbReference>
<evidence type="ECO:0000313" key="2">
    <source>
        <dbReference type="EMBL" id="KAJ7651320.1"/>
    </source>
</evidence>
<organism evidence="2 3">
    <name type="scientific">Roridomyces roridus</name>
    <dbReference type="NCBI Taxonomy" id="1738132"/>
    <lineage>
        <taxon>Eukaryota</taxon>
        <taxon>Fungi</taxon>
        <taxon>Dikarya</taxon>
        <taxon>Basidiomycota</taxon>
        <taxon>Agaricomycotina</taxon>
        <taxon>Agaricomycetes</taxon>
        <taxon>Agaricomycetidae</taxon>
        <taxon>Agaricales</taxon>
        <taxon>Marasmiineae</taxon>
        <taxon>Mycenaceae</taxon>
        <taxon>Roridomyces</taxon>
    </lineage>
</organism>
<accession>A0AAD7CL30</accession>
<keyword evidence="3" id="KW-1185">Reference proteome</keyword>
<feature type="chain" id="PRO_5041968133" description="F-box domain-containing protein" evidence="1">
    <location>
        <begin position="23"/>
        <end position="398"/>
    </location>
</feature>
<keyword evidence="1" id="KW-0732">Signal</keyword>
<name>A0AAD7CL30_9AGAR</name>
<evidence type="ECO:0000313" key="3">
    <source>
        <dbReference type="Proteomes" id="UP001221142"/>
    </source>
</evidence>
<feature type="signal peptide" evidence="1">
    <location>
        <begin position="1"/>
        <end position="22"/>
    </location>
</feature>